<evidence type="ECO:0000313" key="2">
    <source>
        <dbReference type="Proteomes" id="UP000284706"/>
    </source>
</evidence>
<organism evidence="1 2">
    <name type="scientific">Gymnopilus dilepis</name>
    <dbReference type="NCBI Taxonomy" id="231916"/>
    <lineage>
        <taxon>Eukaryota</taxon>
        <taxon>Fungi</taxon>
        <taxon>Dikarya</taxon>
        <taxon>Basidiomycota</taxon>
        <taxon>Agaricomycotina</taxon>
        <taxon>Agaricomycetes</taxon>
        <taxon>Agaricomycetidae</taxon>
        <taxon>Agaricales</taxon>
        <taxon>Agaricineae</taxon>
        <taxon>Hymenogastraceae</taxon>
        <taxon>Gymnopilus</taxon>
    </lineage>
</organism>
<comment type="caution">
    <text evidence="1">The sequence shown here is derived from an EMBL/GenBank/DDBJ whole genome shotgun (WGS) entry which is preliminary data.</text>
</comment>
<protein>
    <submittedName>
        <fullName evidence="1">Uncharacterized protein</fullName>
    </submittedName>
</protein>
<dbReference type="AlphaFoldDB" id="A0A409YMJ9"/>
<gene>
    <name evidence="1" type="ORF">CVT26_004174</name>
</gene>
<reference evidence="1 2" key="1">
    <citation type="journal article" date="2018" name="Evol. Lett.">
        <title>Horizontal gene cluster transfer increased hallucinogenic mushroom diversity.</title>
        <authorList>
            <person name="Reynolds H.T."/>
            <person name="Vijayakumar V."/>
            <person name="Gluck-Thaler E."/>
            <person name="Korotkin H.B."/>
            <person name="Matheny P.B."/>
            <person name="Slot J.C."/>
        </authorList>
    </citation>
    <scope>NUCLEOTIDE SEQUENCE [LARGE SCALE GENOMIC DNA]</scope>
    <source>
        <strain evidence="1 2">SRW20</strain>
    </source>
</reference>
<dbReference type="InParanoid" id="A0A409YMJ9"/>
<name>A0A409YMJ9_9AGAR</name>
<sequence length="143" mass="15658">MKQGSIVLTLSTPCYTPTQCDDAALAPCRPKLAAGRPDEAKLRAAWSSPGRCTNTIPSRYPNTLSSFPTGVRSWEDGLSHGDFRYTTLSAGKRWLTLNHISFPPSSEVAYTLLSQDPPFHLAQVPPFLPNQTSLPNLRLSNIC</sequence>
<evidence type="ECO:0000313" key="1">
    <source>
        <dbReference type="EMBL" id="PPR04260.1"/>
    </source>
</evidence>
<accession>A0A409YMJ9</accession>
<keyword evidence="2" id="KW-1185">Reference proteome</keyword>
<dbReference type="Proteomes" id="UP000284706">
    <property type="component" value="Unassembled WGS sequence"/>
</dbReference>
<proteinExistence type="predicted"/>
<dbReference type="EMBL" id="NHYE01000646">
    <property type="protein sequence ID" value="PPR04260.1"/>
    <property type="molecule type" value="Genomic_DNA"/>
</dbReference>